<organism evidence="9 10">
    <name type="scientific">Candidatus Finniella inopinata</name>
    <dbReference type="NCBI Taxonomy" id="1696036"/>
    <lineage>
        <taxon>Bacteria</taxon>
        <taxon>Pseudomonadati</taxon>
        <taxon>Pseudomonadota</taxon>
        <taxon>Alphaproteobacteria</taxon>
        <taxon>Holosporales</taxon>
        <taxon>Candidatus Paracaedibacteraceae</taxon>
        <taxon>Candidatus Finniella</taxon>
    </lineage>
</organism>
<keyword evidence="5 8" id="KW-0408">Iron</keyword>
<feature type="binding site" evidence="8">
    <location>
        <position position="44"/>
    </location>
    <ligand>
        <name>Fe cation</name>
        <dbReference type="ChEBI" id="CHEBI:24875"/>
        <label>2</label>
    </ligand>
</feature>
<dbReference type="Proteomes" id="UP000293550">
    <property type="component" value="Unassembled WGS sequence"/>
</dbReference>
<feature type="binding site" evidence="8">
    <location>
        <position position="17"/>
    </location>
    <ligand>
        <name>Fe cation</name>
        <dbReference type="ChEBI" id="CHEBI:24875"/>
        <label>1</label>
    </ligand>
</feature>
<reference evidence="9 10" key="1">
    <citation type="submission" date="2018-10" db="EMBL/GenBank/DDBJ databases">
        <title>An updated phylogeny of the Alphaproteobacteria reveals that the parasitic Rickettsiales and Holosporales have independent origins.</title>
        <authorList>
            <person name="Munoz-Gomez S.A."/>
            <person name="Hess S."/>
            <person name="Burger G."/>
            <person name="Lang B.F."/>
            <person name="Susko E."/>
            <person name="Slamovits C.H."/>
            <person name="Roger A.J."/>
        </authorList>
    </citation>
    <scope>NUCLEOTIDE SEQUENCE [LARGE SCALE GENOMIC DNA]</scope>
    <source>
        <strain evidence="9">HOLO01</strain>
    </source>
</reference>
<gene>
    <name evidence="8" type="primary">coq7</name>
    <name evidence="9" type="ORF">EQU50_00575</name>
</gene>
<sequence length="169" mass="18943">MQNKTLERILRVDHAGEYGAVRIYAGQLAVLKNNPHIQHMARQEADHLKKFNQLLVEHKVRPTVFQPVWHVAAYALGAVTALMGEKAAHACTIAVETVIDDHYQNQLDQLQGREDCQDIQQVIHHCHQEELEHRQMAIEQGGEGAAGFQTLTTAVKAISKAAIWLSSRV</sequence>
<accession>A0A4Q7DJD4</accession>
<keyword evidence="7 8" id="KW-0472">Membrane</keyword>
<feature type="binding site" evidence="8">
    <location>
        <position position="133"/>
    </location>
    <ligand>
        <name>Fe cation</name>
        <dbReference type="ChEBI" id="CHEBI:24875"/>
        <label>2</label>
    </ligand>
</feature>
<evidence type="ECO:0000256" key="8">
    <source>
        <dbReference type="HAMAP-Rule" id="MF_01658"/>
    </source>
</evidence>
<dbReference type="GO" id="GO:0005886">
    <property type="term" value="C:plasma membrane"/>
    <property type="evidence" value="ECO:0007669"/>
    <property type="project" value="UniProtKB-SubCell"/>
</dbReference>
<keyword evidence="8" id="KW-1003">Cell membrane</keyword>
<comment type="caution">
    <text evidence="9">The sequence shown here is derived from an EMBL/GenBank/DDBJ whole genome shotgun (WGS) entry which is preliminary data.</text>
</comment>
<dbReference type="AlphaFoldDB" id="A0A4Q7DJD4"/>
<comment type="subcellular location">
    <subcellularLocation>
        <location evidence="8">Cell membrane</location>
        <topology evidence="8">Peripheral membrane protein</topology>
    </subcellularLocation>
</comment>
<dbReference type="UniPathway" id="UPA00232"/>
<keyword evidence="9" id="KW-0830">Ubiquinone</keyword>
<evidence type="ECO:0000256" key="3">
    <source>
        <dbReference type="ARBA" id="ARBA00022723"/>
    </source>
</evidence>
<dbReference type="Pfam" id="PF03232">
    <property type="entry name" value="COQ7"/>
    <property type="match status" value="1"/>
</dbReference>
<keyword evidence="3 8" id="KW-0479">Metal-binding</keyword>
<dbReference type="PANTHER" id="PTHR11237">
    <property type="entry name" value="COENZYME Q10 BIOSYNTHESIS PROTEIN 7"/>
    <property type="match status" value="1"/>
</dbReference>
<feature type="binding site" evidence="8">
    <location>
        <position position="96"/>
    </location>
    <ligand>
        <name>Fe cation</name>
        <dbReference type="ChEBI" id="CHEBI:24875"/>
        <label>2</label>
    </ligand>
</feature>
<dbReference type="InterPro" id="IPR011566">
    <property type="entry name" value="Ubq_synth_Coq7"/>
</dbReference>
<comment type="catalytic activity">
    <reaction evidence="8">
        <text>a 5-methoxy-2-methyl-3-(all-trans-polyprenyl)benzene-1,4-diol + AH2 + O2 = a 3-demethylubiquinol + A + H2O</text>
        <dbReference type="Rhea" id="RHEA:50908"/>
        <dbReference type="Rhea" id="RHEA-COMP:10859"/>
        <dbReference type="Rhea" id="RHEA-COMP:10914"/>
        <dbReference type="ChEBI" id="CHEBI:13193"/>
        <dbReference type="ChEBI" id="CHEBI:15377"/>
        <dbReference type="ChEBI" id="CHEBI:15379"/>
        <dbReference type="ChEBI" id="CHEBI:17499"/>
        <dbReference type="ChEBI" id="CHEBI:84167"/>
        <dbReference type="ChEBI" id="CHEBI:84422"/>
        <dbReference type="EC" id="1.14.99.60"/>
    </reaction>
</comment>
<comment type="similarity">
    <text evidence="8">Belongs to the COQ7 family.</text>
</comment>
<evidence type="ECO:0000313" key="9">
    <source>
        <dbReference type="EMBL" id="RZI47111.1"/>
    </source>
</evidence>
<evidence type="ECO:0000313" key="10">
    <source>
        <dbReference type="Proteomes" id="UP000293550"/>
    </source>
</evidence>
<comment type="function">
    <text evidence="8">Catalyzes the hydroxylation of 2-nonaprenyl-3-methyl-6-methoxy-1,4-benzoquinol during ubiquinone biosynthesis.</text>
</comment>
<dbReference type="GO" id="GO:0046872">
    <property type="term" value="F:metal ion binding"/>
    <property type="evidence" value="ECO:0007669"/>
    <property type="project" value="UniProtKB-KW"/>
</dbReference>
<evidence type="ECO:0000256" key="1">
    <source>
        <dbReference type="ARBA" id="ARBA00004749"/>
    </source>
</evidence>
<evidence type="ECO:0000256" key="7">
    <source>
        <dbReference type="ARBA" id="ARBA00023136"/>
    </source>
</evidence>
<evidence type="ECO:0000256" key="4">
    <source>
        <dbReference type="ARBA" id="ARBA00023002"/>
    </source>
</evidence>
<proteinExistence type="inferred from homology"/>
<protein>
    <recommendedName>
        <fullName evidence="8">3-demethoxyubiquinol 3-hydroxylase</fullName>
        <shortName evidence="8">DMQ hydroxylase</shortName>
        <ecNumber evidence="8">1.14.99.60</ecNumber>
    </recommendedName>
    <alternativeName>
        <fullName evidence="8">2-nonaprenyl-3-methyl-6-methoxy-1,4-benzoquinol hydroxylase</fullName>
    </alternativeName>
</protein>
<dbReference type="InterPro" id="IPR009078">
    <property type="entry name" value="Ferritin-like_SF"/>
</dbReference>
<feature type="binding site" evidence="8">
    <location>
        <position position="130"/>
    </location>
    <ligand>
        <name>Fe cation</name>
        <dbReference type="ChEBI" id="CHEBI:24875"/>
        <label>2</label>
    </ligand>
</feature>
<dbReference type="HAMAP" id="MF_01658">
    <property type="entry name" value="COQ7"/>
    <property type="match status" value="1"/>
</dbReference>
<feature type="binding site" evidence="8">
    <location>
        <position position="47"/>
    </location>
    <ligand>
        <name>Fe cation</name>
        <dbReference type="ChEBI" id="CHEBI:24875"/>
        <label>1</label>
    </ligand>
</feature>
<dbReference type="PANTHER" id="PTHR11237:SF4">
    <property type="entry name" value="5-DEMETHOXYUBIQUINONE HYDROXYLASE, MITOCHONDRIAL"/>
    <property type="match status" value="1"/>
</dbReference>
<dbReference type="GO" id="GO:0008682">
    <property type="term" value="F:3-demethoxyubiquinol 3-hydroxylase activity"/>
    <property type="evidence" value="ECO:0007669"/>
    <property type="project" value="UniProtKB-EC"/>
</dbReference>
<dbReference type="RefSeq" id="WP_130153223.1">
    <property type="nucleotide sequence ID" value="NZ_SCFB01000001.1"/>
</dbReference>
<evidence type="ECO:0000256" key="6">
    <source>
        <dbReference type="ARBA" id="ARBA00023033"/>
    </source>
</evidence>
<keyword evidence="4 8" id="KW-0560">Oxidoreductase</keyword>
<keyword evidence="2 8" id="KW-0831">Ubiquinone biosynthesis</keyword>
<dbReference type="CDD" id="cd01042">
    <property type="entry name" value="DMQH"/>
    <property type="match status" value="1"/>
</dbReference>
<dbReference type="EC" id="1.14.99.60" evidence="8"/>
<dbReference type="OrthoDB" id="7559360at2"/>
<feature type="binding site" evidence="8">
    <location>
        <position position="44"/>
    </location>
    <ligand>
        <name>Fe cation</name>
        <dbReference type="ChEBI" id="CHEBI:24875"/>
        <label>1</label>
    </ligand>
</feature>
<comment type="cofactor">
    <cofactor evidence="8">
        <name>Fe cation</name>
        <dbReference type="ChEBI" id="CHEBI:24875"/>
    </cofactor>
    <text evidence="8">Binds 2 iron ions per subunit.</text>
</comment>
<feature type="binding site" evidence="8">
    <location>
        <position position="130"/>
    </location>
    <ligand>
        <name>Fe cation</name>
        <dbReference type="ChEBI" id="CHEBI:24875"/>
        <label>1</label>
    </ligand>
</feature>
<evidence type="ECO:0000256" key="5">
    <source>
        <dbReference type="ARBA" id="ARBA00023004"/>
    </source>
</evidence>
<name>A0A4Q7DJD4_9PROT</name>
<keyword evidence="10" id="KW-1185">Reference proteome</keyword>
<comment type="pathway">
    <text evidence="1 8">Cofactor biosynthesis; ubiquinone biosynthesis.</text>
</comment>
<evidence type="ECO:0000256" key="2">
    <source>
        <dbReference type="ARBA" id="ARBA00022688"/>
    </source>
</evidence>
<dbReference type="SUPFAM" id="SSF47240">
    <property type="entry name" value="Ferritin-like"/>
    <property type="match status" value="1"/>
</dbReference>
<keyword evidence="6 8" id="KW-0503">Monooxygenase</keyword>
<dbReference type="EMBL" id="SCFB01000001">
    <property type="protein sequence ID" value="RZI47111.1"/>
    <property type="molecule type" value="Genomic_DNA"/>
</dbReference>
<dbReference type="GO" id="GO:0006744">
    <property type="term" value="P:ubiquinone biosynthetic process"/>
    <property type="evidence" value="ECO:0007669"/>
    <property type="project" value="UniProtKB-UniRule"/>
</dbReference>